<evidence type="ECO:0000256" key="3">
    <source>
        <dbReference type="ARBA" id="ARBA00006490"/>
    </source>
</evidence>
<dbReference type="PANTHER" id="PTHR11601">
    <property type="entry name" value="CYSTEINE DESULFURYLASE FAMILY MEMBER"/>
    <property type="match status" value="1"/>
</dbReference>
<proteinExistence type="inferred from homology"/>
<comment type="similarity">
    <text evidence="3">Belongs to the class-V pyridoxal-phosphate-dependent aminotransferase family. NifS/IscS subfamily.</text>
</comment>
<reference evidence="14 15" key="1">
    <citation type="submission" date="2013-04" db="EMBL/GenBank/DDBJ databases">
        <title>Oceanococcus atlanticus 22II-S10r2 Genome Sequencing.</title>
        <authorList>
            <person name="Lai Q."/>
            <person name="Li G."/>
            <person name="Shao Z."/>
        </authorList>
    </citation>
    <scope>NUCLEOTIDE SEQUENCE [LARGE SCALE GENOMIC DNA]</scope>
    <source>
        <strain evidence="14 15">22II-S10r2</strain>
    </source>
</reference>
<dbReference type="FunFam" id="3.40.640.10:FF:000084">
    <property type="entry name" value="IscS-like cysteine desulfurase"/>
    <property type="match status" value="1"/>
</dbReference>
<dbReference type="EC" id="2.8.1.7" evidence="4"/>
<keyword evidence="9" id="KW-0411">Iron-sulfur</keyword>
<keyword evidence="10" id="KW-0535">Nitrogen fixation</keyword>
<evidence type="ECO:0000256" key="9">
    <source>
        <dbReference type="ARBA" id="ARBA00023014"/>
    </source>
</evidence>
<dbReference type="Pfam" id="PF00266">
    <property type="entry name" value="Aminotran_5"/>
    <property type="match status" value="1"/>
</dbReference>
<dbReference type="Gene3D" id="3.40.640.10">
    <property type="entry name" value="Type I PLP-dependent aspartate aminotransferase-like (Major domain)"/>
    <property type="match status" value="1"/>
</dbReference>
<evidence type="ECO:0000256" key="7">
    <source>
        <dbReference type="ARBA" id="ARBA00022898"/>
    </source>
</evidence>
<evidence type="ECO:0000256" key="12">
    <source>
        <dbReference type="ARBA" id="ARBA00050776"/>
    </source>
</evidence>
<dbReference type="Gene3D" id="3.90.1150.10">
    <property type="entry name" value="Aspartate Aminotransferase, domain 1"/>
    <property type="match status" value="1"/>
</dbReference>
<name>A0A1Y1SF99_9GAMM</name>
<gene>
    <name evidence="14" type="ORF">ATO7_00590</name>
</gene>
<dbReference type="Proteomes" id="UP000192342">
    <property type="component" value="Unassembled WGS sequence"/>
</dbReference>
<comment type="caution">
    <text evidence="14">The sequence shown here is derived from an EMBL/GenBank/DDBJ whole genome shotgun (WGS) entry which is preliminary data.</text>
</comment>
<keyword evidence="7" id="KW-0663">Pyridoxal phosphate</keyword>
<dbReference type="AlphaFoldDB" id="A0A1Y1SF99"/>
<feature type="domain" description="Aminotransferase class V" evidence="13">
    <location>
        <begin position="5"/>
        <end position="368"/>
    </location>
</feature>
<evidence type="ECO:0000259" key="13">
    <source>
        <dbReference type="Pfam" id="PF00266"/>
    </source>
</evidence>
<evidence type="ECO:0000313" key="14">
    <source>
        <dbReference type="EMBL" id="ORE88327.1"/>
    </source>
</evidence>
<evidence type="ECO:0000256" key="1">
    <source>
        <dbReference type="ARBA" id="ARBA00001933"/>
    </source>
</evidence>
<evidence type="ECO:0000256" key="10">
    <source>
        <dbReference type="ARBA" id="ARBA00023231"/>
    </source>
</evidence>
<comment type="catalytic activity">
    <reaction evidence="12">
        <text>(sulfur carrier)-H + L-cysteine = (sulfur carrier)-SH + L-alanine</text>
        <dbReference type="Rhea" id="RHEA:43892"/>
        <dbReference type="Rhea" id="RHEA-COMP:14737"/>
        <dbReference type="Rhea" id="RHEA-COMP:14739"/>
        <dbReference type="ChEBI" id="CHEBI:29917"/>
        <dbReference type="ChEBI" id="CHEBI:35235"/>
        <dbReference type="ChEBI" id="CHEBI:57972"/>
        <dbReference type="ChEBI" id="CHEBI:64428"/>
        <dbReference type="EC" id="2.8.1.7"/>
    </reaction>
</comment>
<dbReference type="PANTHER" id="PTHR11601:SF34">
    <property type="entry name" value="CYSTEINE DESULFURASE"/>
    <property type="match status" value="1"/>
</dbReference>
<evidence type="ECO:0000313" key="15">
    <source>
        <dbReference type="Proteomes" id="UP000192342"/>
    </source>
</evidence>
<sequence length="393" mass="42215">MAEMIYLDHAATTPVRREVAEAMAMCMTETGHFANPGSDHAPGRQAAHIVEQARERFAALIGAKAEDIVFTSGATESNNMALLGGAAFYSNKGKRIALAKTEHKSVLDPCRQLASRGWSLDWLETDEQGLITTQALTAAITDETCLASCMLVNNETGVVHNIPALARVCGEAQVLLHVDAAQALGKLPIEARRWDVAMMSFSAHKLGGPKGVGALYLRRKPPVKVQPLVFGGGQERGLRSGTLPVHQIVGLVRAAELAEAEREQMFRHLGRLRRRLLDQLVAGLPQVEVNGAQTAQSPHILNLSFHGVDGEALRADLIDLAVSSGSACTSDHAESSYVLRALGRSDSLADASLRFSFGPTTTAEQVDQAAQRVIASVRRLRALSPLWREEAAA</sequence>
<dbReference type="InterPro" id="IPR015424">
    <property type="entry name" value="PyrdxlP-dep_Trfase"/>
</dbReference>
<evidence type="ECO:0000256" key="11">
    <source>
        <dbReference type="ARBA" id="ARBA00031911"/>
    </source>
</evidence>
<keyword evidence="6" id="KW-0479">Metal-binding</keyword>
<dbReference type="GO" id="GO:0051536">
    <property type="term" value="F:iron-sulfur cluster binding"/>
    <property type="evidence" value="ECO:0007669"/>
    <property type="project" value="UniProtKB-KW"/>
</dbReference>
<protein>
    <recommendedName>
        <fullName evidence="4">cysteine desulfurase</fullName>
        <ecNumber evidence="4">2.8.1.7</ecNumber>
    </recommendedName>
    <alternativeName>
        <fullName evidence="11">Nitrogenase metalloclusters biosynthesis protein NifS</fullName>
    </alternativeName>
</protein>
<evidence type="ECO:0000256" key="2">
    <source>
        <dbReference type="ARBA" id="ARBA00003120"/>
    </source>
</evidence>
<evidence type="ECO:0000256" key="8">
    <source>
        <dbReference type="ARBA" id="ARBA00023004"/>
    </source>
</evidence>
<keyword evidence="5" id="KW-0808">Transferase</keyword>
<evidence type="ECO:0000256" key="4">
    <source>
        <dbReference type="ARBA" id="ARBA00012239"/>
    </source>
</evidence>
<organism evidence="14 15">
    <name type="scientific">Oceanococcus atlanticus</name>
    <dbReference type="NCBI Taxonomy" id="1317117"/>
    <lineage>
        <taxon>Bacteria</taxon>
        <taxon>Pseudomonadati</taxon>
        <taxon>Pseudomonadota</taxon>
        <taxon>Gammaproteobacteria</taxon>
        <taxon>Chromatiales</taxon>
        <taxon>Oceanococcaceae</taxon>
        <taxon>Oceanococcus</taxon>
    </lineage>
</organism>
<dbReference type="InterPro" id="IPR000192">
    <property type="entry name" value="Aminotrans_V_dom"/>
</dbReference>
<dbReference type="STRING" id="1317117.ATO7_00590"/>
<accession>A0A1Y1SF99</accession>
<evidence type="ECO:0000256" key="5">
    <source>
        <dbReference type="ARBA" id="ARBA00022679"/>
    </source>
</evidence>
<dbReference type="InterPro" id="IPR015422">
    <property type="entry name" value="PyrdxlP-dep_Trfase_small"/>
</dbReference>
<comment type="function">
    <text evidence="2">Catalyzes the removal of elemental sulfur atoms from cysteine to produce alanine. Seems to participate in the biosynthesis of the nitrogenase metalloclusters by providing the inorganic sulfur required for the Fe-S core formation.</text>
</comment>
<dbReference type="GO" id="GO:0031071">
    <property type="term" value="F:cysteine desulfurase activity"/>
    <property type="evidence" value="ECO:0007669"/>
    <property type="project" value="UniProtKB-EC"/>
</dbReference>
<dbReference type="EMBL" id="AQQV01000001">
    <property type="protein sequence ID" value="ORE88327.1"/>
    <property type="molecule type" value="Genomic_DNA"/>
</dbReference>
<evidence type="ECO:0000256" key="6">
    <source>
        <dbReference type="ARBA" id="ARBA00022723"/>
    </source>
</evidence>
<dbReference type="InterPro" id="IPR016454">
    <property type="entry name" value="Cysteine_dSase"/>
</dbReference>
<keyword evidence="8" id="KW-0408">Iron</keyword>
<dbReference type="GO" id="GO:0046872">
    <property type="term" value="F:metal ion binding"/>
    <property type="evidence" value="ECO:0007669"/>
    <property type="project" value="UniProtKB-KW"/>
</dbReference>
<comment type="cofactor">
    <cofactor evidence="1">
        <name>pyridoxal 5'-phosphate</name>
        <dbReference type="ChEBI" id="CHEBI:597326"/>
    </cofactor>
</comment>
<dbReference type="SUPFAM" id="SSF53383">
    <property type="entry name" value="PLP-dependent transferases"/>
    <property type="match status" value="1"/>
</dbReference>
<keyword evidence="15" id="KW-1185">Reference proteome</keyword>
<dbReference type="OrthoDB" id="9808002at2"/>
<dbReference type="PIRSF" id="PIRSF005572">
    <property type="entry name" value="NifS"/>
    <property type="match status" value="1"/>
</dbReference>
<dbReference type="InterPro" id="IPR015421">
    <property type="entry name" value="PyrdxlP-dep_Trfase_major"/>
</dbReference>